<proteinExistence type="predicted"/>
<accession>A0AAD6PYN5</accession>
<name>A0AAD6PYN5_9ROSI</name>
<reference evidence="1" key="1">
    <citation type="journal article" date="2023" name="Mol. Ecol. Resour.">
        <title>Chromosome-level genome assembly of a triploid poplar Populus alba 'Berolinensis'.</title>
        <authorList>
            <person name="Chen S."/>
            <person name="Yu Y."/>
            <person name="Wang X."/>
            <person name="Wang S."/>
            <person name="Zhang T."/>
            <person name="Zhou Y."/>
            <person name="He R."/>
            <person name="Meng N."/>
            <person name="Wang Y."/>
            <person name="Liu W."/>
            <person name="Liu Z."/>
            <person name="Liu J."/>
            <person name="Guo Q."/>
            <person name="Huang H."/>
            <person name="Sederoff R.R."/>
            <person name="Wang G."/>
            <person name="Qu G."/>
            <person name="Chen S."/>
        </authorList>
    </citation>
    <scope>NUCLEOTIDE SEQUENCE</scope>
    <source>
        <strain evidence="1">SC-2020</strain>
    </source>
</reference>
<sequence length="67" mass="7793">MNACYPKLQWCSLKPPPTKFYIIAILKEGIHAQPFVVTRLITMCLHLMSTGQKLRPTSSLWRFINIF</sequence>
<gene>
    <name evidence="1" type="ORF">NC653_033035</name>
</gene>
<keyword evidence="2" id="KW-1185">Reference proteome</keyword>
<dbReference type="AlphaFoldDB" id="A0AAD6PYN5"/>
<evidence type="ECO:0000313" key="1">
    <source>
        <dbReference type="EMBL" id="KAJ6972607.1"/>
    </source>
</evidence>
<dbReference type="Proteomes" id="UP001164929">
    <property type="component" value="Chromosome 14"/>
</dbReference>
<organism evidence="1 2">
    <name type="scientific">Populus alba x Populus x berolinensis</name>
    <dbReference type="NCBI Taxonomy" id="444605"/>
    <lineage>
        <taxon>Eukaryota</taxon>
        <taxon>Viridiplantae</taxon>
        <taxon>Streptophyta</taxon>
        <taxon>Embryophyta</taxon>
        <taxon>Tracheophyta</taxon>
        <taxon>Spermatophyta</taxon>
        <taxon>Magnoliopsida</taxon>
        <taxon>eudicotyledons</taxon>
        <taxon>Gunneridae</taxon>
        <taxon>Pentapetalae</taxon>
        <taxon>rosids</taxon>
        <taxon>fabids</taxon>
        <taxon>Malpighiales</taxon>
        <taxon>Salicaceae</taxon>
        <taxon>Saliceae</taxon>
        <taxon>Populus</taxon>
    </lineage>
</organism>
<protein>
    <submittedName>
        <fullName evidence="1">Uncharacterized protein</fullName>
    </submittedName>
</protein>
<evidence type="ECO:0000313" key="2">
    <source>
        <dbReference type="Proteomes" id="UP001164929"/>
    </source>
</evidence>
<dbReference type="EMBL" id="JAQIZT010000014">
    <property type="protein sequence ID" value="KAJ6972607.1"/>
    <property type="molecule type" value="Genomic_DNA"/>
</dbReference>
<comment type="caution">
    <text evidence="1">The sequence shown here is derived from an EMBL/GenBank/DDBJ whole genome shotgun (WGS) entry which is preliminary data.</text>
</comment>